<proteinExistence type="predicted"/>
<dbReference type="AlphaFoldDB" id="A0A437P4T8"/>
<keyword evidence="4" id="KW-0234">DNA repair</keyword>
<dbReference type="GO" id="GO:0043916">
    <property type="term" value="F:DNA-7-methylguanine glycosylase activity"/>
    <property type="evidence" value="ECO:0007669"/>
    <property type="project" value="TreeGrafter"/>
</dbReference>
<keyword evidence="7" id="KW-1185">Reference proteome</keyword>
<dbReference type="Pfam" id="PF00730">
    <property type="entry name" value="HhH-GPD"/>
    <property type="match status" value="1"/>
</dbReference>
<comment type="caution">
    <text evidence="6">The sequence shown here is derived from an EMBL/GenBank/DDBJ whole genome shotgun (WGS) entry which is preliminary data.</text>
</comment>
<dbReference type="PANTHER" id="PTHR43003:SF13">
    <property type="entry name" value="DNA-3-METHYLADENINE GLYCOSYLASE 2"/>
    <property type="match status" value="1"/>
</dbReference>
<evidence type="ECO:0000256" key="3">
    <source>
        <dbReference type="ARBA" id="ARBA00022763"/>
    </source>
</evidence>
<dbReference type="PANTHER" id="PTHR43003">
    <property type="entry name" value="DNA-3-METHYLADENINE GLYCOSYLASE"/>
    <property type="match status" value="1"/>
</dbReference>
<dbReference type="EMBL" id="SACP01000013">
    <property type="protein sequence ID" value="RVU17244.1"/>
    <property type="molecule type" value="Genomic_DNA"/>
</dbReference>
<name>A0A437P4T8_9HYPH</name>
<dbReference type="GO" id="GO:0008725">
    <property type="term" value="F:DNA-3-methyladenine glycosylase activity"/>
    <property type="evidence" value="ECO:0007669"/>
    <property type="project" value="TreeGrafter"/>
</dbReference>
<keyword evidence="3" id="KW-0227">DNA damage</keyword>
<evidence type="ECO:0000256" key="2">
    <source>
        <dbReference type="ARBA" id="ARBA00012000"/>
    </source>
</evidence>
<evidence type="ECO:0000259" key="5">
    <source>
        <dbReference type="SMART" id="SM00478"/>
    </source>
</evidence>
<dbReference type="GO" id="GO:0006285">
    <property type="term" value="P:base-excision repair, AP site formation"/>
    <property type="evidence" value="ECO:0007669"/>
    <property type="project" value="TreeGrafter"/>
</dbReference>
<dbReference type="OrthoDB" id="9785929at2"/>
<evidence type="ECO:0000256" key="1">
    <source>
        <dbReference type="ARBA" id="ARBA00000086"/>
    </source>
</evidence>
<dbReference type="InterPro" id="IPR003265">
    <property type="entry name" value="HhH-GPD_domain"/>
</dbReference>
<feature type="domain" description="HhH-GPD" evidence="5">
    <location>
        <begin position="66"/>
        <end position="218"/>
    </location>
</feature>
<evidence type="ECO:0000256" key="4">
    <source>
        <dbReference type="ARBA" id="ARBA00023204"/>
    </source>
</evidence>
<dbReference type="Gene3D" id="1.10.1670.40">
    <property type="match status" value="1"/>
</dbReference>
<reference evidence="6 7" key="1">
    <citation type="submission" date="2019-01" db="EMBL/GenBank/DDBJ databases">
        <authorList>
            <person name="Chen W.-M."/>
        </authorList>
    </citation>
    <scope>NUCLEOTIDE SEQUENCE [LARGE SCALE GENOMIC DNA]</scope>
    <source>
        <strain evidence="6 7">TER-1</strain>
    </source>
</reference>
<dbReference type="GO" id="GO:0032131">
    <property type="term" value="F:alkylated DNA binding"/>
    <property type="evidence" value="ECO:0007669"/>
    <property type="project" value="TreeGrafter"/>
</dbReference>
<dbReference type="GO" id="GO:0005737">
    <property type="term" value="C:cytoplasm"/>
    <property type="evidence" value="ECO:0007669"/>
    <property type="project" value="TreeGrafter"/>
</dbReference>
<sequence length="230" mass="23806">MAPSGRHGKAAGEGGKTILASEAVLREGIDALRRLDPVIDRLVAGGAVPPLRKRPPGFEGLAGIVVAQQLSTASAGAIWGRLRAALGTVTADRLAGADDAVLRAAGLSAPKIRTLRAVAGAVAAGDLPLDALHALPADEAHRLMVAVRGIGPWTADVYLLFCLGHPDAFPAGDLAVQKAVRLADGLDARPGPAELTRRAEIWRPWRGVAAKVLWAYYGQAKARDATPVAP</sequence>
<dbReference type="RefSeq" id="WP_127730542.1">
    <property type="nucleotide sequence ID" value="NZ_SACP01000013.1"/>
</dbReference>
<protein>
    <recommendedName>
        <fullName evidence="2">DNA-3-methyladenine glycosylase II</fullName>
        <ecNumber evidence="2">3.2.2.21</ecNumber>
    </recommendedName>
</protein>
<dbReference type="SMART" id="SM00478">
    <property type="entry name" value="ENDO3c"/>
    <property type="match status" value="1"/>
</dbReference>
<comment type="catalytic activity">
    <reaction evidence="1">
        <text>Hydrolysis of alkylated DNA, releasing 3-methyladenine, 3-methylguanine, 7-methylguanine and 7-methyladenine.</text>
        <dbReference type="EC" id="3.2.2.21"/>
    </reaction>
</comment>
<gene>
    <name evidence="6" type="ORF">EOE48_14995</name>
</gene>
<dbReference type="Proteomes" id="UP000286997">
    <property type="component" value="Unassembled WGS sequence"/>
</dbReference>
<dbReference type="SUPFAM" id="SSF48150">
    <property type="entry name" value="DNA-glycosylase"/>
    <property type="match status" value="1"/>
</dbReference>
<evidence type="ECO:0000313" key="7">
    <source>
        <dbReference type="Proteomes" id="UP000286997"/>
    </source>
</evidence>
<dbReference type="GO" id="GO:0006307">
    <property type="term" value="P:DNA alkylation repair"/>
    <property type="evidence" value="ECO:0007669"/>
    <property type="project" value="TreeGrafter"/>
</dbReference>
<accession>A0A437P4T8</accession>
<evidence type="ECO:0000313" key="6">
    <source>
        <dbReference type="EMBL" id="RVU17244.1"/>
    </source>
</evidence>
<organism evidence="6 7">
    <name type="scientific">Methylobacterium oryzihabitans</name>
    <dbReference type="NCBI Taxonomy" id="2499852"/>
    <lineage>
        <taxon>Bacteria</taxon>
        <taxon>Pseudomonadati</taxon>
        <taxon>Pseudomonadota</taxon>
        <taxon>Alphaproteobacteria</taxon>
        <taxon>Hyphomicrobiales</taxon>
        <taxon>Methylobacteriaceae</taxon>
        <taxon>Methylobacterium</taxon>
    </lineage>
</organism>
<dbReference type="InterPro" id="IPR051912">
    <property type="entry name" value="Alkylbase_DNA_Glycosylase/TA"/>
</dbReference>
<dbReference type="Gene3D" id="1.10.340.30">
    <property type="entry name" value="Hypothetical protein, domain 2"/>
    <property type="match status" value="1"/>
</dbReference>
<dbReference type="CDD" id="cd00056">
    <property type="entry name" value="ENDO3c"/>
    <property type="match status" value="1"/>
</dbReference>
<dbReference type="GO" id="GO:0032993">
    <property type="term" value="C:protein-DNA complex"/>
    <property type="evidence" value="ECO:0007669"/>
    <property type="project" value="TreeGrafter"/>
</dbReference>
<dbReference type="InterPro" id="IPR011257">
    <property type="entry name" value="DNA_glycosylase"/>
</dbReference>
<dbReference type="EC" id="3.2.2.21" evidence="2"/>